<gene>
    <name evidence="9" type="ORF">CYFUS_000716</name>
</gene>
<sequence length="334" mass="36229">MRGGLLAVGLSVLCVAAAGCKKEQPARAAAKQDAEHPLRVGFFPNITHAQALVGNDSGAFQRAVPGLEMKMFNAGPAAMEALTAGSLDASYVGTGPAINTFLKGGRELRLIAVAVDSGAVLVTKTARTPAELKGKTLASPQLGNTQDIALRHWLGQQGMKVNSDVTVTPLSNPDILSLFIHGKLEGAWVPEPWGARMVAEGGGHILLDERQVWPQRRFHTTVLVTTRQALEQQREPLKKLLRIHVELTRQWQREPESFIPRVNAAFGKVTSKPLAENILRDAFSRLEPAMDVMPDQLHQAAEHARQLQFISSSDLSGMVDTSLLEEVLRESPTP</sequence>
<organism evidence="9 10">
    <name type="scientific">Cystobacter fuscus</name>
    <dbReference type="NCBI Taxonomy" id="43"/>
    <lineage>
        <taxon>Bacteria</taxon>
        <taxon>Pseudomonadati</taxon>
        <taxon>Myxococcota</taxon>
        <taxon>Myxococcia</taxon>
        <taxon>Myxococcales</taxon>
        <taxon>Cystobacterineae</taxon>
        <taxon>Archangiaceae</taxon>
        <taxon>Cystobacter</taxon>
    </lineage>
</organism>
<dbReference type="PANTHER" id="PTHR30024:SF47">
    <property type="entry name" value="TAURINE-BINDING PERIPLASMIC PROTEIN"/>
    <property type="match status" value="1"/>
</dbReference>
<dbReference type="Proteomes" id="UP000217257">
    <property type="component" value="Chromosome"/>
</dbReference>
<evidence type="ECO:0000256" key="3">
    <source>
        <dbReference type="ARBA" id="ARBA00010742"/>
    </source>
</evidence>
<dbReference type="KEGG" id="cfus:CYFUS_000716"/>
<keyword evidence="6" id="KW-0997">Cell inner membrane</keyword>
<dbReference type="AlphaFoldDB" id="A0A250IU84"/>
<evidence type="ECO:0000256" key="2">
    <source>
        <dbReference type="ARBA" id="ARBA00004418"/>
    </source>
</evidence>
<accession>A0A250IU84</accession>
<evidence type="ECO:0000256" key="7">
    <source>
        <dbReference type="ARBA" id="ARBA00022729"/>
    </source>
</evidence>
<evidence type="ECO:0000256" key="1">
    <source>
        <dbReference type="ARBA" id="ARBA00004308"/>
    </source>
</evidence>
<keyword evidence="7" id="KW-0732">Signal</keyword>
<dbReference type="Pfam" id="PF13379">
    <property type="entry name" value="NMT1_2"/>
    <property type="match status" value="1"/>
</dbReference>
<dbReference type="PROSITE" id="PS51257">
    <property type="entry name" value="PROKAR_LIPOPROTEIN"/>
    <property type="match status" value="1"/>
</dbReference>
<dbReference type="RefSeq" id="WP_095983955.1">
    <property type="nucleotide sequence ID" value="NZ_CP022098.1"/>
</dbReference>
<evidence type="ECO:0000256" key="8">
    <source>
        <dbReference type="ARBA" id="ARBA00023136"/>
    </source>
</evidence>
<comment type="subcellular location">
    <subcellularLocation>
        <location evidence="1">Endomembrane system</location>
    </subcellularLocation>
    <subcellularLocation>
        <location evidence="2">Periplasm</location>
    </subcellularLocation>
</comment>
<name>A0A250IU84_9BACT</name>
<evidence type="ECO:0000256" key="5">
    <source>
        <dbReference type="ARBA" id="ARBA00022475"/>
    </source>
</evidence>
<dbReference type="Gene3D" id="3.40.190.10">
    <property type="entry name" value="Periplasmic binding protein-like II"/>
    <property type="match status" value="2"/>
</dbReference>
<dbReference type="GO" id="GO:0012505">
    <property type="term" value="C:endomembrane system"/>
    <property type="evidence" value="ECO:0007669"/>
    <property type="project" value="UniProtKB-SubCell"/>
</dbReference>
<dbReference type="CDD" id="cd13553">
    <property type="entry name" value="PBP2_NrtA_CpmA_like"/>
    <property type="match status" value="1"/>
</dbReference>
<dbReference type="EMBL" id="CP022098">
    <property type="protein sequence ID" value="ATB35304.1"/>
    <property type="molecule type" value="Genomic_DNA"/>
</dbReference>
<dbReference type="InterPro" id="IPR044527">
    <property type="entry name" value="NrtA/CpmA_ABC-bd_dom"/>
</dbReference>
<evidence type="ECO:0000313" key="10">
    <source>
        <dbReference type="Proteomes" id="UP000217257"/>
    </source>
</evidence>
<comment type="similarity">
    <text evidence="3">Belongs to the bacterial solute-binding protein SsuA/TauA family.</text>
</comment>
<protein>
    <submittedName>
        <fullName evidence="9">Sulfate ABC transporter substrate-binding protein</fullName>
    </submittedName>
</protein>
<keyword evidence="8" id="KW-0472">Membrane</keyword>
<dbReference type="SUPFAM" id="SSF53850">
    <property type="entry name" value="Periplasmic binding protein-like II"/>
    <property type="match status" value="1"/>
</dbReference>
<dbReference type="PANTHER" id="PTHR30024">
    <property type="entry name" value="ALIPHATIC SULFONATES-BINDING PROTEIN-RELATED"/>
    <property type="match status" value="1"/>
</dbReference>
<evidence type="ECO:0000256" key="6">
    <source>
        <dbReference type="ARBA" id="ARBA00022519"/>
    </source>
</evidence>
<proteinExistence type="inferred from homology"/>
<keyword evidence="4" id="KW-0813">Transport</keyword>
<evidence type="ECO:0000256" key="4">
    <source>
        <dbReference type="ARBA" id="ARBA00022448"/>
    </source>
</evidence>
<dbReference type="GO" id="GO:0042597">
    <property type="term" value="C:periplasmic space"/>
    <property type="evidence" value="ECO:0007669"/>
    <property type="project" value="UniProtKB-SubCell"/>
</dbReference>
<keyword evidence="5" id="KW-1003">Cell membrane</keyword>
<evidence type="ECO:0000313" key="9">
    <source>
        <dbReference type="EMBL" id="ATB35304.1"/>
    </source>
</evidence>
<reference evidence="9 10" key="1">
    <citation type="submission" date="2017-06" db="EMBL/GenBank/DDBJ databases">
        <title>Sequencing and comparative analysis of myxobacterial genomes.</title>
        <authorList>
            <person name="Rupp O."/>
            <person name="Goesmann A."/>
            <person name="Sogaard-Andersen L."/>
        </authorList>
    </citation>
    <scope>NUCLEOTIDE SEQUENCE [LARGE SCALE GENOMIC DNA]</scope>
    <source>
        <strain evidence="9 10">DSM 52655</strain>
    </source>
</reference>